<reference evidence="3" key="1">
    <citation type="submission" date="2024-05" db="EMBL/GenBank/DDBJ databases">
        <title>Herbiconiux sp. A18JL235.</title>
        <authorList>
            <person name="Zhang G."/>
        </authorList>
    </citation>
    <scope>NUCLEOTIDE SEQUENCE</scope>
    <source>
        <strain evidence="3">A18JL235</strain>
    </source>
</reference>
<protein>
    <submittedName>
        <fullName evidence="3">VanZ family protein</fullName>
    </submittedName>
</protein>
<feature type="domain" description="VanZ-like" evidence="2">
    <location>
        <begin position="18"/>
        <end position="134"/>
    </location>
</feature>
<evidence type="ECO:0000256" key="1">
    <source>
        <dbReference type="SAM" id="Phobius"/>
    </source>
</evidence>
<sequence length="142" mass="15367">MTKSSAPVLRTVAAVLLVLYGLGVAFVVFWPSPVDSASRSDLLHLIAQLHAQGLPRSIGYQQIEFAANVGMFVPLGILIGLVLGRRWWWLALLICAAASTSIEFVQYLLLPHRFATYRDVVANTFGGALGTVVAGAVYALRR</sequence>
<name>A0AB39BJ40_9MICO</name>
<dbReference type="InterPro" id="IPR006976">
    <property type="entry name" value="VanZ-like"/>
</dbReference>
<organism evidence="3">
    <name type="scientific">Herbiconiux sp. A18JL235</name>
    <dbReference type="NCBI Taxonomy" id="3152363"/>
    <lineage>
        <taxon>Bacteria</taxon>
        <taxon>Bacillati</taxon>
        <taxon>Actinomycetota</taxon>
        <taxon>Actinomycetes</taxon>
        <taxon>Micrococcales</taxon>
        <taxon>Microbacteriaceae</taxon>
        <taxon>Herbiconiux</taxon>
    </lineage>
</organism>
<feature type="transmembrane region" description="Helical" evidence="1">
    <location>
        <begin position="65"/>
        <end position="83"/>
    </location>
</feature>
<feature type="transmembrane region" description="Helical" evidence="1">
    <location>
        <begin position="90"/>
        <end position="109"/>
    </location>
</feature>
<dbReference type="AlphaFoldDB" id="A0AB39BJ40"/>
<keyword evidence="1" id="KW-0812">Transmembrane</keyword>
<proteinExistence type="predicted"/>
<evidence type="ECO:0000313" key="3">
    <source>
        <dbReference type="EMBL" id="XDI06406.1"/>
    </source>
</evidence>
<keyword evidence="1" id="KW-1133">Transmembrane helix</keyword>
<gene>
    <name evidence="3" type="ORF">ABFY20_04735</name>
</gene>
<dbReference type="RefSeq" id="WP_368498789.1">
    <property type="nucleotide sequence ID" value="NZ_CP162511.1"/>
</dbReference>
<dbReference type="Pfam" id="PF04892">
    <property type="entry name" value="VanZ"/>
    <property type="match status" value="1"/>
</dbReference>
<feature type="transmembrane region" description="Helical" evidence="1">
    <location>
        <begin position="121"/>
        <end position="140"/>
    </location>
</feature>
<evidence type="ECO:0000259" key="2">
    <source>
        <dbReference type="Pfam" id="PF04892"/>
    </source>
</evidence>
<keyword evidence="1" id="KW-0472">Membrane</keyword>
<feature type="transmembrane region" description="Helical" evidence="1">
    <location>
        <begin position="12"/>
        <end position="30"/>
    </location>
</feature>
<dbReference type="EMBL" id="CP162511">
    <property type="protein sequence ID" value="XDI06406.1"/>
    <property type="molecule type" value="Genomic_DNA"/>
</dbReference>
<accession>A0AB39BJ40</accession>